<gene>
    <name evidence="3" type="ORF">EV696_101163</name>
</gene>
<evidence type="ECO:0000313" key="4">
    <source>
        <dbReference type="Proteomes" id="UP000295375"/>
    </source>
</evidence>
<dbReference type="EMBL" id="SNYM01000001">
    <property type="protein sequence ID" value="TDQ51193.1"/>
    <property type="molecule type" value="Genomic_DNA"/>
</dbReference>
<organism evidence="3 4">
    <name type="scientific">Permianibacter aggregans</name>
    <dbReference type="NCBI Taxonomy" id="1510150"/>
    <lineage>
        <taxon>Bacteria</taxon>
        <taxon>Pseudomonadati</taxon>
        <taxon>Pseudomonadota</taxon>
        <taxon>Gammaproteobacteria</taxon>
        <taxon>Pseudomonadales</taxon>
        <taxon>Pseudomonadaceae</taxon>
        <taxon>Permianibacter</taxon>
    </lineage>
</organism>
<dbReference type="RefSeq" id="WP_133587045.1">
    <property type="nucleotide sequence ID" value="NZ_CP037953.1"/>
</dbReference>
<protein>
    <submittedName>
        <fullName evidence="3">Uncharacterized protein</fullName>
    </submittedName>
</protein>
<feature type="domain" description="NGO1945-like C-terminal" evidence="2">
    <location>
        <begin position="158"/>
        <end position="253"/>
    </location>
</feature>
<feature type="domain" description="Putative DNA-binding" evidence="1">
    <location>
        <begin position="21"/>
        <end position="106"/>
    </location>
</feature>
<dbReference type="AlphaFoldDB" id="A0A4R6UYX1"/>
<evidence type="ECO:0000313" key="3">
    <source>
        <dbReference type="EMBL" id="TDQ51193.1"/>
    </source>
</evidence>
<accession>A0A4R6UYX1</accession>
<dbReference type="OrthoDB" id="4146344at2"/>
<dbReference type="Pfam" id="PF09836">
    <property type="entry name" value="DUF2063"/>
    <property type="match status" value="1"/>
</dbReference>
<dbReference type="Pfam" id="PF22106">
    <property type="entry name" value="NGO1945_C"/>
    <property type="match status" value="1"/>
</dbReference>
<comment type="caution">
    <text evidence="3">The sequence shown here is derived from an EMBL/GenBank/DDBJ whole genome shotgun (WGS) entry which is preliminary data.</text>
</comment>
<dbReference type="Gene3D" id="1.10.150.690">
    <property type="entry name" value="DUF2063"/>
    <property type="match status" value="1"/>
</dbReference>
<dbReference type="InterPro" id="IPR044922">
    <property type="entry name" value="DUF2063_N_sf"/>
</dbReference>
<proteinExistence type="predicted"/>
<evidence type="ECO:0000259" key="1">
    <source>
        <dbReference type="Pfam" id="PF09836"/>
    </source>
</evidence>
<dbReference type="Proteomes" id="UP000295375">
    <property type="component" value="Unassembled WGS sequence"/>
</dbReference>
<dbReference type="InterPro" id="IPR018640">
    <property type="entry name" value="DUF2063"/>
</dbReference>
<name>A0A4R6UYX1_9GAMM</name>
<sequence length="260" mass="29835">MSFRYAKQQAQDESLPRFQRHQYAFTAHMRAPELAPAPSGIEDRRLAVYRELLFNNVKNFLDNCFPVFSELLGELTWLNLCRHYFAEHAAQSPLFNEINAEFVEYLAESDIIERLSLPPFSKELAHYEWMELVALIVPESVPDLTDTTLTETSRLSVSPVAFPLAYQFDVQRIGESYQPAHAPAQPTFLVVYRKADDEVHFLQLNALSFQLLNWLQEHPQSDLAAIIAHLQNLTGQSAKTLEQALTPVLNDWLQRHIVLA</sequence>
<keyword evidence="4" id="KW-1185">Reference proteome</keyword>
<dbReference type="InterPro" id="IPR054098">
    <property type="entry name" value="NGO1945-like_C"/>
</dbReference>
<dbReference type="Gene3D" id="3.90.930.50">
    <property type="match status" value="1"/>
</dbReference>
<reference evidence="3 4" key="1">
    <citation type="submission" date="2019-03" db="EMBL/GenBank/DDBJ databases">
        <title>Genomic Encyclopedia of Type Strains, Phase IV (KMG-IV): sequencing the most valuable type-strain genomes for metagenomic binning, comparative biology and taxonomic classification.</title>
        <authorList>
            <person name="Goeker M."/>
        </authorList>
    </citation>
    <scope>NUCLEOTIDE SEQUENCE [LARGE SCALE GENOMIC DNA]</scope>
    <source>
        <strain evidence="3 4">DSM 103792</strain>
    </source>
</reference>
<evidence type="ECO:0000259" key="2">
    <source>
        <dbReference type="Pfam" id="PF22106"/>
    </source>
</evidence>